<keyword evidence="4" id="KW-1185">Reference proteome</keyword>
<feature type="domain" description="Putative Flp pilus-assembly TadG-like N-terminal" evidence="2">
    <location>
        <begin position="21"/>
        <end position="66"/>
    </location>
</feature>
<keyword evidence="1" id="KW-0812">Transmembrane</keyword>
<dbReference type="InParanoid" id="A0A140L326"/>
<evidence type="ECO:0000313" key="3">
    <source>
        <dbReference type="EMBL" id="KXG74951.1"/>
    </source>
</evidence>
<evidence type="ECO:0000313" key="4">
    <source>
        <dbReference type="Proteomes" id="UP000070427"/>
    </source>
</evidence>
<organism evidence="3 4">
    <name type="scientific">Fervidicola ferrireducens</name>
    <dbReference type="NCBI Taxonomy" id="520764"/>
    <lineage>
        <taxon>Bacteria</taxon>
        <taxon>Bacillati</taxon>
        <taxon>Bacillota</taxon>
        <taxon>Clostridia</taxon>
        <taxon>Thermosediminibacterales</taxon>
        <taxon>Thermosediminibacteraceae</taxon>
        <taxon>Fervidicola</taxon>
    </lineage>
</organism>
<protein>
    <recommendedName>
        <fullName evidence="2">Putative Flp pilus-assembly TadG-like N-terminal domain-containing protein</fullName>
    </recommendedName>
</protein>
<dbReference type="STRING" id="520764.AN618_21180"/>
<reference evidence="3 4" key="1">
    <citation type="submission" date="2015-12" db="EMBL/GenBank/DDBJ databases">
        <title>Draft genome sequnece of Fervidicola ferrireducens strain Y170.</title>
        <authorList>
            <person name="Patel B.K."/>
        </authorList>
    </citation>
    <scope>NUCLEOTIDE SEQUENCE [LARGE SCALE GENOMIC DNA]</scope>
    <source>
        <strain evidence="3 4">Y170</strain>
    </source>
</reference>
<dbReference type="AlphaFoldDB" id="A0A140L326"/>
<keyword evidence="1" id="KW-1133">Transmembrane helix</keyword>
<name>A0A140L326_9FIRM</name>
<evidence type="ECO:0000256" key="1">
    <source>
        <dbReference type="SAM" id="Phobius"/>
    </source>
</evidence>
<dbReference type="EMBL" id="LOED01000036">
    <property type="protein sequence ID" value="KXG74951.1"/>
    <property type="molecule type" value="Genomic_DNA"/>
</dbReference>
<comment type="caution">
    <text evidence="3">The sequence shown here is derived from an EMBL/GenBank/DDBJ whole genome shotgun (WGS) entry which is preliminary data.</text>
</comment>
<sequence>MKIKSKITNSRIKNIVTSEKGQLLPFIAVVLLLLILFTAFQFGLATAYLARIKVRDALDSAVLSAASIAEIKEKPTYYGERKKRVSDDPPEYEWRKTTSDYVKYITLSNGAARDIAEEYFIKNLQLARLKDWRLISLDIGVTEEQNMLQVHKHRPHTEGVITSWEENFPRWVAVDAVALVEVPAPLGGVFGREKMIVKVSAQAKKNIQLVNVGGGTWN</sequence>
<proteinExistence type="predicted"/>
<accession>A0A140L326</accession>
<dbReference type="Pfam" id="PF13400">
    <property type="entry name" value="Tad"/>
    <property type="match status" value="1"/>
</dbReference>
<dbReference type="RefSeq" id="WP_066354785.1">
    <property type="nucleotide sequence ID" value="NZ_LOED01000036.1"/>
</dbReference>
<dbReference type="Proteomes" id="UP000070427">
    <property type="component" value="Unassembled WGS sequence"/>
</dbReference>
<keyword evidence="1" id="KW-0472">Membrane</keyword>
<evidence type="ECO:0000259" key="2">
    <source>
        <dbReference type="Pfam" id="PF13400"/>
    </source>
</evidence>
<gene>
    <name evidence="3" type="ORF">AN618_21180</name>
</gene>
<dbReference type="InterPro" id="IPR028087">
    <property type="entry name" value="Tad_N"/>
</dbReference>
<feature type="transmembrane region" description="Helical" evidence="1">
    <location>
        <begin position="21"/>
        <end position="50"/>
    </location>
</feature>